<gene>
    <name evidence="1" type="ORF">K488DRAFT_83873</name>
</gene>
<name>A0ACB8QSC4_9AGAM</name>
<reference evidence="1" key="1">
    <citation type="submission" date="2021-02" db="EMBL/GenBank/DDBJ databases">
        <authorList>
            <consortium name="DOE Joint Genome Institute"/>
            <person name="Ahrendt S."/>
            <person name="Looney B.P."/>
            <person name="Miyauchi S."/>
            <person name="Morin E."/>
            <person name="Drula E."/>
            <person name="Courty P.E."/>
            <person name="Chicoki N."/>
            <person name="Fauchery L."/>
            <person name="Kohler A."/>
            <person name="Kuo A."/>
            <person name="Labutti K."/>
            <person name="Pangilinan J."/>
            <person name="Lipzen A."/>
            <person name="Riley R."/>
            <person name="Andreopoulos W."/>
            <person name="He G."/>
            <person name="Johnson J."/>
            <person name="Barry K.W."/>
            <person name="Grigoriev I.V."/>
            <person name="Nagy L."/>
            <person name="Hibbett D."/>
            <person name="Henrissat B."/>
            <person name="Matheny P.B."/>
            <person name="Labbe J."/>
            <person name="Martin F."/>
        </authorList>
    </citation>
    <scope>NUCLEOTIDE SEQUENCE</scope>
    <source>
        <strain evidence="1">EC-137</strain>
    </source>
</reference>
<comment type="caution">
    <text evidence="1">The sequence shown here is derived from an EMBL/GenBank/DDBJ whole genome shotgun (WGS) entry which is preliminary data.</text>
</comment>
<organism evidence="1 2">
    <name type="scientific">Vararia minispora EC-137</name>
    <dbReference type="NCBI Taxonomy" id="1314806"/>
    <lineage>
        <taxon>Eukaryota</taxon>
        <taxon>Fungi</taxon>
        <taxon>Dikarya</taxon>
        <taxon>Basidiomycota</taxon>
        <taxon>Agaricomycotina</taxon>
        <taxon>Agaricomycetes</taxon>
        <taxon>Russulales</taxon>
        <taxon>Lachnocladiaceae</taxon>
        <taxon>Vararia</taxon>
    </lineage>
</organism>
<evidence type="ECO:0000313" key="1">
    <source>
        <dbReference type="EMBL" id="KAI0034578.1"/>
    </source>
</evidence>
<accession>A0ACB8QSC4</accession>
<keyword evidence="2" id="KW-1185">Reference proteome</keyword>
<reference evidence="1" key="2">
    <citation type="journal article" date="2022" name="New Phytol.">
        <title>Evolutionary transition to the ectomycorrhizal habit in the genomes of a hyperdiverse lineage of mushroom-forming fungi.</title>
        <authorList>
            <person name="Looney B."/>
            <person name="Miyauchi S."/>
            <person name="Morin E."/>
            <person name="Drula E."/>
            <person name="Courty P.E."/>
            <person name="Kohler A."/>
            <person name="Kuo A."/>
            <person name="LaButti K."/>
            <person name="Pangilinan J."/>
            <person name="Lipzen A."/>
            <person name="Riley R."/>
            <person name="Andreopoulos W."/>
            <person name="He G."/>
            <person name="Johnson J."/>
            <person name="Nolan M."/>
            <person name="Tritt A."/>
            <person name="Barry K.W."/>
            <person name="Grigoriev I.V."/>
            <person name="Nagy L.G."/>
            <person name="Hibbett D."/>
            <person name="Henrissat B."/>
            <person name="Matheny P.B."/>
            <person name="Labbe J."/>
            <person name="Martin F.M."/>
        </authorList>
    </citation>
    <scope>NUCLEOTIDE SEQUENCE</scope>
    <source>
        <strain evidence="1">EC-137</strain>
    </source>
</reference>
<dbReference type="Proteomes" id="UP000814128">
    <property type="component" value="Unassembled WGS sequence"/>
</dbReference>
<dbReference type="EMBL" id="MU273498">
    <property type="protein sequence ID" value="KAI0034578.1"/>
    <property type="molecule type" value="Genomic_DNA"/>
</dbReference>
<sequence>MDSRTSRPSVPLDRVLQSQKRRCYVVPGIRAYPEHPDMLYLEYSLKAQNWQDAETFWREYEKLKLPDNEYDMFLQAWERQQNIDSNAHPFLPRKLSIYAETSAHARVRQTGLDIPYGGGIPIERYTRSSMDHLGVTPMLTVNNPGPLLPPAGGDESPSDALPRFGVDFSAFTFGKHRTVLARSANETRSTARLVEDVSITSDSEGEDDDDDTWLPVSQRTLTRLQSTPPTSTEVSPAKPRHPASSPAFPKRRLVSRLSSPSPSDDSSGDEYGAPRAPKRKRRSAPNRPAKQARSAPRTPSHIPSATSTSASAPLSTSASAPPAALAFQLANPDCPPLPAVPNARGRWPCPHADCAHETGAFGDLLRHLESLAHQPEKKHRCGTCGCTFTRVDALKRHRLKRPGRCKQIGRAQSKTAA</sequence>
<protein>
    <submittedName>
        <fullName evidence="1">Uncharacterized protein</fullName>
    </submittedName>
</protein>
<evidence type="ECO:0000313" key="2">
    <source>
        <dbReference type="Proteomes" id="UP000814128"/>
    </source>
</evidence>
<proteinExistence type="predicted"/>